<dbReference type="InterPro" id="IPR016292">
    <property type="entry name" value="Epoxide_hydrolase"/>
</dbReference>
<proteinExistence type="inferred from homology"/>
<name>A0A6A6Q0J4_9PEZI</name>
<evidence type="ECO:0000259" key="3">
    <source>
        <dbReference type="Pfam" id="PF06441"/>
    </source>
</evidence>
<dbReference type="RefSeq" id="XP_033592499.1">
    <property type="nucleotide sequence ID" value="XM_033736504.1"/>
</dbReference>
<dbReference type="Gene3D" id="3.40.50.1820">
    <property type="entry name" value="alpha/beta hydrolase"/>
    <property type="match status" value="1"/>
</dbReference>
<dbReference type="GO" id="GO:0004301">
    <property type="term" value="F:epoxide hydrolase activity"/>
    <property type="evidence" value="ECO:0007669"/>
    <property type="project" value="TreeGrafter"/>
</dbReference>
<dbReference type="GO" id="GO:0097176">
    <property type="term" value="P:epoxide metabolic process"/>
    <property type="evidence" value="ECO:0007669"/>
    <property type="project" value="TreeGrafter"/>
</dbReference>
<protein>
    <submittedName>
        <fullName evidence="4">Alpha/Beta hydrolase protein</fullName>
    </submittedName>
</protein>
<reference evidence="4" key="1">
    <citation type="journal article" date="2020" name="Stud. Mycol.">
        <title>101 Dothideomycetes genomes: a test case for predicting lifestyles and emergence of pathogens.</title>
        <authorList>
            <person name="Haridas S."/>
            <person name="Albert R."/>
            <person name="Binder M."/>
            <person name="Bloem J."/>
            <person name="Labutti K."/>
            <person name="Salamov A."/>
            <person name="Andreopoulos B."/>
            <person name="Baker S."/>
            <person name="Barry K."/>
            <person name="Bills G."/>
            <person name="Bluhm B."/>
            <person name="Cannon C."/>
            <person name="Castanera R."/>
            <person name="Culley D."/>
            <person name="Daum C."/>
            <person name="Ezra D."/>
            <person name="Gonzalez J."/>
            <person name="Henrissat B."/>
            <person name="Kuo A."/>
            <person name="Liang C."/>
            <person name="Lipzen A."/>
            <person name="Lutzoni F."/>
            <person name="Magnuson J."/>
            <person name="Mondo S."/>
            <person name="Nolan M."/>
            <person name="Ohm R."/>
            <person name="Pangilinan J."/>
            <person name="Park H.-J."/>
            <person name="Ramirez L."/>
            <person name="Alfaro M."/>
            <person name="Sun H."/>
            <person name="Tritt A."/>
            <person name="Yoshinaga Y."/>
            <person name="Zwiers L.-H."/>
            <person name="Turgeon B."/>
            <person name="Goodwin S."/>
            <person name="Spatafora J."/>
            <person name="Crous P."/>
            <person name="Grigoriev I."/>
        </authorList>
    </citation>
    <scope>NUCLEOTIDE SEQUENCE</scope>
    <source>
        <strain evidence="4">CBS 113389</strain>
    </source>
</reference>
<dbReference type="Pfam" id="PF06441">
    <property type="entry name" value="EHN"/>
    <property type="match status" value="1"/>
</dbReference>
<evidence type="ECO:0000313" key="4">
    <source>
        <dbReference type="EMBL" id="KAF2485930.1"/>
    </source>
</evidence>
<sequence length="416" mass="46432">MAPNEYGRPPASSTLTIKPFQAHVDETKLQHMKDLLSLSPIGISTFENTSAGRHYGMNRDWLSNAKTHWLSKFDWRAHEAYINSFPNFTASLADQNGNPLDVHFVALFSQKRDAVPIALFHGWPGSFLEFLELLDIARKKWRPEEMPYHFIVPSLPGFAYSSGPPVETDFGLENVCFVMDKLLVGLGFGSGYLVQGGDIGSAVCRLLALNYEACKGMHLNMISMPRPENAEQLEVDALEKKALNNGDEFANTGYAYAAEHGTRTATIGHALSSSPLAVLSWVGEKFLEWTDEDPPLDKILEGVTLYWLTDTMSRNMYNYRSFNAGKIRPRRAQLANGLFGRTGNKMPPFVSKPSGYSFFRCDIFPVPKTWAAQTCNLVAYGQHSSGGHFAAMEKPRELLADVEEWVAKAWKAQAHL</sequence>
<dbReference type="Proteomes" id="UP000799767">
    <property type="component" value="Unassembled WGS sequence"/>
</dbReference>
<keyword evidence="2 4" id="KW-0378">Hydrolase</keyword>
<dbReference type="AlphaFoldDB" id="A0A6A6Q0J4"/>
<dbReference type="GeneID" id="54477506"/>
<feature type="domain" description="Epoxide hydrolase N-terminal" evidence="3">
    <location>
        <begin position="17"/>
        <end position="130"/>
    </location>
</feature>
<dbReference type="InterPro" id="IPR000639">
    <property type="entry name" value="Epox_hydrolase-like"/>
</dbReference>
<accession>A0A6A6Q0J4</accession>
<evidence type="ECO:0000313" key="5">
    <source>
        <dbReference type="Proteomes" id="UP000799767"/>
    </source>
</evidence>
<dbReference type="PANTHER" id="PTHR21661">
    <property type="entry name" value="EPOXIDE HYDROLASE 1-RELATED"/>
    <property type="match status" value="1"/>
</dbReference>
<evidence type="ECO:0000256" key="2">
    <source>
        <dbReference type="ARBA" id="ARBA00022801"/>
    </source>
</evidence>
<keyword evidence="5" id="KW-1185">Reference proteome</keyword>
<evidence type="ECO:0000256" key="1">
    <source>
        <dbReference type="ARBA" id="ARBA00010088"/>
    </source>
</evidence>
<dbReference type="EMBL" id="MU001632">
    <property type="protein sequence ID" value="KAF2485930.1"/>
    <property type="molecule type" value="Genomic_DNA"/>
</dbReference>
<gene>
    <name evidence="4" type="ORF">BDY17DRAFT_320770</name>
</gene>
<dbReference type="PRINTS" id="PR00412">
    <property type="entry name" value="EPOXHYDRLASE"/>
</dbReference>
<dbReference type="InterPro" id="IPR010497">
    <property type="entry name" value="Epoxide_hydro_N"/>
</dbReference>
<comment type="similarity">
    <text evidence="1">Belongs to the peptidase S33 family.</text>
</comment>
<dbReference type="PIRSF" id="PIRSF001112">
    <property type="entry name" value="Epoxide_hydrolase"/>
    <property type="match status" value="1"/>
</dbReference>
<organism evidence="4 5">
    <name type="scientific">Neohortaea acidophila</name>
    <dbReference type="NCBI Taxonomy" id="245834"/>
    <lineage>
        <taxon>Eukaryota</taxon>
        <taxon>Fungi</taxon>
        <taxon>Dikarya</taxon>
        <taxon>Ascomycota</taxon>
        <taxon>Pezizomycotina</taxon>
        <taxon>Dothideomycetes</taxon>
        <taxon>Dothideomycetidae</taxon>
        <taxon>Mycosphaerellales</taxon>
        <taxon>Teratosphaeriaceae</taxon>
        <taxon>Neohortaea</taxon>
    </lineage>
</organism>
<dbReference type="InterPro" id="IPR029058">
    <property type="entry name" value="AB_hydrolase_fold"/>
</dbReference>
<dbReference type="OrthoDB" id="7130006at2759"/>
<dbReference type="PANTHER" id="PTHR21661:SF39">
    <property type="entry name" value="HYDROLASE, PUTATIVE (AFU_ORTHOLOGUE AFUA_3G08960)-RELATED"/>
    <property type="match status" value="1"/>
</dbReference>
<dbReference type="SUPFAM" id="SSF53474">
    <property type="entry name" value="alpha/beta-Hydrolases"/>
    <property type="match status" value="1"/>
</dbReference>